<accession>A0A6J7WJS6</accession>
<gene>
    <name evidence="1" type="ORF">UFOVP204_123</name>
</gene>
<evidence type="ECO:0000313" key="1">
    <source>
        <dbReference type="EMBL" id="CAB5218241.1"/>
    </source>
</evidence>
<name>A0A6J7WJS6_9CAUD</name>
<proteinExistence type="predicted"/>
<sequence>MKKNNSIVSQHKIKRAVKNTLRKQRNQEKLEKHIQFLYKLSKTQQINIEKISTYTRYGVEMQRSPKEVQYVINRLVSLQEANN</sequence>
<organism evidence="1">
    <name type="scientific">uncultured Caudovirales phage</name>
    <dbReference type="NCBI Taxonomy" id="2100421"/>
    <lineage>
        <taxon>Viruses</taxon>
        <taxon>Duplodnaviria</taxon>
        <taxon>Heunggongvirae</taxon>
        <taxon>Uroviricota</taxon>
        <taxon>Caudoviricetes</taxon>
        <taxon>Peduoviridae</taxon>
        <taxon>Maltschvirus</taxon>
        <taxon>Maltschvirus maltsch</taxon>
    </lineage>
</organism>
<protein>
    <submittedName>
        <fullName evidence="1">Uncharacterized protein</fullName>
    </submittedName>
</protein>
<dbReference type="EMBL" id="LR798257">
    <property type="protein sequence ID" value="CAB5218241.1"/>
    <property type="molecule type" value="Genomic_DNA"/>
</dbReference>
<reference evidence="1" key="1">
    <citation type="submission" date="2020-05" db="EMBL/GenBank/DDBJ databases">
        <authorList>
            <person name="Chiriac C."/>
            <person name="Salcher M."/>
            <person name="Ghai R."/>
            <person name="Kavagutti S V."/>
        </authorList>
    </citation>
    <scope>NUCLEOTIDE SEQUENCE</scope>
</reference>